<reference evidence="1 2" key="1">
    <citation type="submission" date="2015-09" db="EMBL/GenBank/DDBJ databases">
        <title>Trachymyrmex cornetzi WGS genome.</title>
        <authorList>
            <person name="Nygaard S."/>
            <person name="Hu H."/>
            <person name="Boomsma J."/>
            <person name="Zhang G."/>
        </authorList>
    </citation>
    <scope>NUCLEOTIDE SEQUENCE [LARGE SCALE GENOMIC DNA]</scope>
    <source>
        <strain evidence="1">Tcor2-1</strain>
        <tissue evidence="1">Whole body</tissue>
    </source>
</reference>
<keyword evidence="2" id="KW-1185">Reference proteome</keyword>
<evidence type="ECO:0000313" key="1">
    <source>
        <dbReference type="EMBL" id="KYN29980.1"/>
    </source>
</evidence>
<dbReference type="EMBL" id="KQ978589">
    <property type="protein sequence ID" value="KYN29980.1"/>
    <property type="molecule type" value="Genomic_DNA"/>
</dbReference>
<dbReference type="Proteomes" id="UP000078492">
    <property type="component" value="Unassembled WGS sequence"/>
</dbReference>
<proteinExistence type="predicted"/>
<gene>
    <name evidence="1" type="ORF">ALC57_00576</name>
</gene>
<dbReference type="AlphaFoldDB" id="A0A151JS02"/>
<dbReference type="KEGG" id="tcz:108760004"/>
<organism evidence="1 2">
    <name type="scientific">Trachymyrmex cornetzi</name>
    <dbReference type="NCBI Taxonomy" id="471704"/>
    <lineage>
        <taxon>Eukaryota</taxon>
        <taxon>Metazoa</taxon>
        <taxon>Ecdysozoa</taxon>
        <taxon>Arthropoda</taxon>
        <taxon>Hexapoda</taxon>
        <taxon>Insecta</taxon>
        <taxon>Pterygota</taxon>
        <taxon>Neoptera</taxon>
        <taxon>Endopterygota</taxon>
        <taxon>Hymenoptera</taxon>
        <taxon>Apocrita</taxon>
        <taxon>Aculeata</taxon>
        <taxon>Formicoidea</taxon>
        <taxon>Formicidae</taxon>
        <taxon>Myrmicinae</taxon>
        <taxon>Trachymyrmex</taxon>
    </lineage>
</organism>
<accession>A0A151JS02</accession>
<dbReference type="OrthoDB" id="2668416at2759"/>
<evidence type="ECO:0000313" key="2">
    <source>
        <dbReference type="Proteomes" id="UP000078492"/>
    </source>
</evidence>
<protein>
    <recommendedName>
        <fullName evidence="3">Transposase Helix-turn-helix domain-containing protein</fullName>
    </recommendedName>
</protein>
<name>A0A151JS02_9HYME</name>
<sequence length="110" mass="12613">MQNSKNLRLHRNVAITLIDELAESGILPSHSFGRPKISAEWSLFITLWFLANTEPYRTLSDRFDVSISSIFRVIRRVITWILTKLDNIIEWPEGESLIAAAQGFQNKKGI</sequence>
<evidence type="ECO:0008006" key="3">
    <source>
        <dbReference type="Google" id="ProtNLM"/>
    </source>
</evidence>